<organism evidence="1">
    <name type="scientific">uncultured Caudovirales phage</name>
    <dbReference type="NCBI Taxonomy" id="2100421"/>
    <lineage>
        <taxon>Viruses</taxon>
        <taxon>Duplodnaviria</taxon>
        <taxon>Heunggongvirae</taxon>
        <taxon>Uroviricota</taxon>
        <taxon>Caudoviricetes</taxon>
        <taxon>Peduoviridae</taxon>
        <taxon>Maltschvirus</taxon>
        <taxon>Maltschvirus maltsch</taxon>
    </lineage>
</organism>
<name>A0A6J5PBH8_9CAUD</name>
<accession>A0A6J5PBH8</accession>
<dbReference type="EMBL" id="LR796795">
    <property type="protein sequence ID" value="CAB4166455.1"/>
    <property type="molecule type" value="Genomic_DNA"/>
</dbReference>
<sequence>MNRRSSEWKCCKKEPSETGKKVLCQQNGDFYVAMRLGNRYIPMPFPDHYFSKHLIYPQTWTEIDFPSPYTGHLRIALPENNYEVITMSQLEKDYPEKFKEFCDPLFKTIGTLKNPKEDKNEPK</sequence>
<protein>
    <submittedName>
        <fullName evidence="1">Uncharacterized protein</fullName>
    </submittedName>
</protein>
<reference evidence="1" key="1">
    <citation type="submission" date="2020-04" db="EMBL/GenBank/DDBJ databases">
        <authorList>
            <person name="Chiriac C."/>
            <person name="Salcher M."/>
            <person name="Ghai R."/>
            <person name="Kavagutti S V."/>
        </authorList>
    </citation>
    <scope>NUCLEOTIDE SEQUENCE</scope>
</reference>
<evidence type="ECO:0000313" key="1">
    <source>
        <dbReference type="EMBL" id="CAB4166455.1"/>
    </source>
</evidence>
<proteinExistence type="predicted"/>
<gene>
    <name evidence="1" type="ORF">UFOVP844_30</name>
</gene>